<evidence type="ECO:0000259" key="11">
    <source>
        <dbReference type="Pfam" id="PF02558"/>
    </source>
</evidence>
<dbReference type="Gene3D" id="1.10.1040.10">
    <property type="entry name" value="N-(1-d-carboxylethyl)-l-norvaline Dehydrogenase, domain 2"/>
    <property type="match status" value="1"/>
</dbReference>
<dbReference type="InterPro" id="IPR013752">
    <property type="entry name" value="KPA_reductase"/>
</dbReference>
<keyword evidence="6 10" id="KW-0521">NADP</keyword>
<dbReference type="NCBIfam" id="TIGR00745">
    <property type="entry name" value="apbA_panE"/>
    <property type="match status" value="1"/>
</dbReference>
<dbReference type="Proteomes" id="UP001597295">
    <property type="component" value="Unassembled WGS sequence"/>
</dbReference>
<dbReference type="EMBL" id="JBHUIP010000014">
    <property type="protein sequence ID" value="MFD2264978.1"/>
    <property type="molecule type" value="Genomic_DNA"/>
</dbReference>
<dbReference type="SUPFAM" id="SSF48179">
    <property type="entry name" value="6-phosphogluconate dehydrogenase C-terminal domain-like"/>
    <property type="match status" value="1"/>
</dbReference>
<evidence type="ECO:0000256" key="3">
    <source>
        <dbReference type="ARBA" id="ARBA00013014"/>
    </source>
</evidence>
<keyword evidence="7 10" id="KW-0560">Oxidoreductase</keyword>
<evidence type="ECO:0000313" key="13">
    <source>
        <dbReference type="EMBL" id="MFD2264978.1"/>
    </source>
</evidence>
<dbReference type="Pfam" id="PF08546">
    <property type="entry name" value="ApbA_C"/>
    <property type="match status" value="1"/>
</dbReference>
<dbReference type="EC" id="1.1.1.169" evidence="3 10"/>
<dbReference type="Pfam" id="PF02558">
    <property type="entry name" value="ApbA"/>
    <property type="match status" value="1"/>
</dbReference>
<organism evidence="13 14">
    <name type="scientific">Lacibacterium aquatile</name>
    <dbReference type="NCBI Taxonomy" id="1168082"/>
    <lineage>
        <taxon>Bacteria</taxon>
        <taxon>Pseudomonadati</taxon>
        <taxon>Pseudomonadota</taxon>
        <taxon>Alphaproteobacteria</taxon>
        <taxon>Rhodospirillales</taxon>
        <taxon>Rhodospirillaceae</taxon>
    </lineage>
</organism>
<evidence type="ECO:0000256" key="6">
    <source>
        <dbReference type="ARBA" id="ARBA00022857"/>
    </source>
</evidence>
<evidence type="ECO:0000256" key="10">
    <source>
        <dbReference type="RuleBase" id="RU362068"/>
    </source>
</evidence>
<comment type="similarity">
    <text evidence="2 10">Belongs to the ketopantoate reductase family.</text>
</comment>
<comment type="caution">
    <text evidence="13">The sequence shown here is derived from an EMBL/GenBank/DDBJ whole genome shotgun (WGS) entry which is preliminary data.</text>
</comment>
<evidence type="ECO:0000256" key="7">
    <source>
        <dbReference type="ARBA" id="ARBA00023002"/>
    </source>
</evidence>
<name>A0ABW5DW75_9PROT</name>
<dbReference type="InterPro" id="IPR008927">
    <property type="entry name" value="6-PGluconate_DH-like_C_sf"/>
</dbReference>
<feature type="domain" description="Ketopantoate reductase N-terminal" evidence="11">
    <location>
        <begin position="3"/>
        <end position="150"/>
    </location>
</feature>
<dbReference type="InterPro" id="IPR013332">
    <property type="entry name" value="KPR_N"/>
</dbReference>
<reference evidence="14" key="1">
    <citation type="journal article" date="2019" name="Int. J. Syst. Evol. Microbiol.">
        <title>The Global Catalogue of Microorganisms (GCM) 10K type strain sequencing project: providing services to taxonomists for standard genome sequencing and annotation.</title>
        <authorList>
            <consortium name="The Broad Institute Genomics Platform"/>
            <consortium name="The Broad Institute Genome Sequencing Center for Infectious Disease"/>
            <person name="Wu L."/>
            <person name="Ma J."/>
        </authorList>
    </citation>
    <scope>NUCLEOTIDE SEQUENCE [LARGE SCALE GENOMIC DNA]</scope>
    <source>
        <strain evidence="14">CGMCC 1.19062</strain>
    </source>
</reference>
<dbReference type="PANTHER" id="PTHR21708">
    <property type="entry name" value="PROBABLE 2-DEHYDROPANTOATE 2-REDUCTASE"/>
    <property type="match status" value="1"/>
</dbReference>
<dbReference type="InterPro" id="IPR051402">
    <property type="entry name" value="KPR-Related"/>
</dbReference>
<evidence type="ECO:0000256" key="8">
    <source>
        <dbReference type="ARBA" id="ARBA00032024"/>
    </source>
</evidence>
<evidence type="ECO:0000256" key="2">
    <source>
        <dbReference type="ARBA" id="ARBA00007870"/>
    </source>
</evidence>
<dbReference type="InterPro" id="IPR003710">
    <property type="entry name" value="ApbA"/>
</dbReference>
<evidence type="ECO:0000313" key="14">
    <source>
        <dbReference type="Proteomes" id="UP001597295"/>
    </source>
</evidence>
<feature type="domain" description="Ketopantoate reductase C-terminal" evidence="12">
    <location>
        <begin position="177"/>
        <end position="295"/>
    </location>
</feature>
<protein>
    <recommendedName>
        <fullName evidence="4 10">2-dehydropantoate 2-reductase</fullName>
        <ecNumber evidence="3 10">1.1.1.169</ecNumber>
    </recommendedName>
    <alternativeName>
        <fullName evidence="8 10">Ketopantoate reductase</fullName>
    </alternativeName>
</protein>
<dbReference type="RefSeq" id="WP_379878144.1">
    <property type="nucleotide sequence ID" value="NZ_JBHUIP010000014.1"/>
</dbReference>
<comment type="catalytic activity">
    <reaction evidence="9 10">
        <text>(R)-pantoate + NADP(+) = 2-dehydropantoate + NADPH + H(+)</text>
        <dbReference type="Rhea" id="RHEA:16233"/>
        <dbReference type="ChEBI" id="CHEBI:11561"/>
        <dbReference type="ChEBI" id="CHEBI:15378"/>
        <dbReference type="ChEBI" id="CHEBI:15980"/>
        <dbReference type="ChEBI" id="CHEBI:57783"/>
        <dbReference type="ChEBI" id="CHEBI:58349"/>
        <dbReference type="EC" id="1.1.1.169"/>
    </reaction>
</comment>
<dbReference type="InterPro" id="IPR013328">
    <property type="entry name" value="6PGD_dom2"/>
</dbReference>
<keyword evidence="5 10" id="KW-0566">Pantothenate biosynthesis</keyword>
<comment type="function">
    <text evidence="10">Catalyzes the NADPH-dependent reduction of ketopantoate into pantoic acid.</text>
</comment>
<evidence type="ECO:0000256" key="5">
    <source>
        <dbReference type="ARBA" id="ARBA00022655"/>
    </source>
</evidence>
<evidence type="ECO:0000259" key="12">
    <source>
        <dbReference type="Pfam" id="PF08546"/>
    </source>
</evidence>
<dbReference type="SUPFAM" id="SSF51735">
    <property type="entry name" value="NAD(P)-binding Rossmann-fold domains"/>
    <property type="match status" value="1"/>
</dbReference>
<comment type="pathway">
    <text evidence="1 10">Cofactor biosynthesis; (R)-pantothenate biosynthesis; (R)-pantoate from 3-methyl-2-oxobutanoate: step 2/2.</text>
</comment>
<proteinExistence type="inferred from homology"/>
<dbReference type="InterPro" id="IPR036291">
    <property type="entry name" value="NAD(P)-bd_dom_sf"/>
</dbReference>
<gene>
    <name evidence="13" type="ORF">ACFSM5_18890</name>
</gene>
<evidence type="ECO:0000256" key="9">
    <source>
        <dbReference type="ARBA" id="ARBA00048793"/>
    </source>
</evidence>
<dbReference type="Gene3D" id="3.40.50.720">
    <property type="entry name" value="NAD(P)-binding Rossmann-like Domain"/>
    <property type="match status" value="1"/>
</dbReference>
<evidence type="ECO:0000256" key="1">
    <source>
        <dbReference type="ARBA" id="ARBA00004994"/>
    </source>
</evidence>
<accession>A0ABW5DW75</accession>
<keyword evidence="14" id="KW-1185">Reference proteome</keyword>
<sequence length="307" mass="32821">MRVIVMGSGGIGGYFGARLVKVGAEVTFLARGQHLAAMQQNGLRINSKIDGTWTLPVKAVADLSGEAPADIVLFCVKSYDTETAIETIRPVISPHTGIISLQNGMGNEEKLAAAFGEDRVIGGICYIFANITEPGVIAHHQLSKIVFGDWTATTSDRCQRFLALCGAAGFEAVHSTDVRKTLWEKYVFLTAMAGTTALTRQPAGTVQQQPAVEALFLGQLDELLALAAASKIGLDADMRERCRSFLAGLAPGNYSSLYLDLAQGNRLELEALHGHAVRLGRRLSVPTPMLDAVYGGLYPYKDGAPAK</sequence>
<dbReference type="PANTHER" id="PTHR21708:SF26">
    <property type="entry name" value="2-DEHYDROPANTOATE 2-REDUCTASE"/>
    <property type="match status" value="1"/>
</dbReference>
<evidence type="ECO:0000256" key="4">
    <source>
        <dbReference type="ARBA" id="ARBA00019465"/>
    </source>
</evidence>